<feature type="transmembrane region" description="Helical" evidence="5">
    <location>
        <begin position="262"/>
        <end position="284"/>
    </location>
</feature>
<evidence type="ECO:0000313" key="8">
    <source>
        <dbReference type="Proteomes" id="UP000178127"/>
    </source>
</evidence>
<evidence type="ECO:0000256" key="5">
    <source>
        <dbReference type="SAM" id="Phobius"/>
    </source>
</evidence>
<reference evidence="7 8" key="1">
    <citation type="journal article" date="2016" name="Nat. Commun.">
        <title>Thousands of microbial genomes shed light on interconnected biogeochemical processes in an aquifer system.</title>
        <authorList>
            <person name="Anantharaman K."/>
            <person name="Brown C.T."/>
            <person name="Hug L.A."/>
            <person name="Sharon I."/>
            <person name="Castelle C.J."/>
            <person name="Probst A.J."/>
            <person name="Thomas B.C."/>
            <person name="Singh A."/>
            <person name="Wilkins M.J."/>
            <person name="Karaoz U."/>
            <person name="Brodie E.L."/>
            <person name="Williams K.H."/>
            <person name="Hubbard S.S."/>
            <person name="Banfield J.F."/>
        </authorList>
    </citation>
    <scope>NUCLEOTIDE SEQUENCE [LARGE SCALE GENOMIC DNA]</scope>
</reference>
<feature type="transmembrane region" description="Helical" evidence="5">
    <location>
        <begin position="76"/>
        <end position="96"/>
    </location>
</feature>
<dbReference type="AlphaFoldDB" id="A0A1F4V6F1"/>
<feature type="transmembrane region" description="Helical" evidence="5">
    <location>
        <begin position="9"/>
        <end position="27"/>
    </location>
</feature>
<dbReference type="PANTHER" id="PTHR37422:SF13">
    <property type="entry name" value="LIPOPOLYSACCHARIDE BIOSYNTHESIS PROTEIN PA4999-RELATED"/>
    <property type="match status" value="1"/>
</dbReference>
<feature type="transmembrane region" description="Helical" evidence="5">
    <location>
        <begin position="39"/>
        <end position="64"/>
    </location>
</feature>
<protein>
    <recommendedName>
        <fullName evidence="6">O-antigen ligase-related domain-containing protein</fullName>
    </recommendedName>
</protein>
<organism evidence="7 8">
    <name type="scientific">candidate division WWE3 bacterium RIFCSPHIGHO2_02_FULL_38_14</name>
    <dbReference type="NCBI Taxonomy" id="1802620"/>
    <lineage>
        <taxon>Bacteria</taxon>
        <taxon>Katanobacteria</taxon>
    </lineage>
</organism>
<proteinExistence type="predicted"/>
<comment type="caution">
    <text evidence="7">The sequence shown here is derived from an EMBL/GenBank/DDBJ whole genome shotgun (WGS) entry which is preliminary data.</text>
</comment>
<dbReference type="STRING" id="1802620.A3D91_03325"/>
<feature type="domain" description="O-antigen ligase-related" evidence="6">
    <location>
        <begin position="226"/>
        <end position="363"/>
    </location>
</feature>
<keyword evidence="4 5" id="KW-0472">Membrane</keyword>
<dbReference type="InterPro" id="IPR007016">
    <property type="entry name" value="O-antigen_ligase-rel_domated"/>
</dbReference>
<gene>
    <name evidence="7" type="ORF">A3D91_03325</name>
</gene>
<feature type="transmembrane region" description="Helical" evidence="5">
    <location>
        <begin position="102"/>
        <end position="119"/>
    </location>
</feature>
<dbReference type="InterPro" id="IPR051533">
    <property type="entry name" value="WaaL-like"/>
</dbReference>
<keyword evidence="3 5" id="KW-1133">Transmembrane helix</keyword>
<evidence type="ECO:0000256" key="4">
    <source>
        <dbReference type="ARBA" id="ARBA00023136"/>
    </source>
</evidence>
<feature type="transmembrane region" description="Helical" evidence="5">
    <location>
        <begin position="226"/>
        <end position="256"/>
    </location>
</feature>
<evidence type="ECO:0000256" key="3">
    <source>
        <dbReference type="ARBA" id="ARBA00022989"/>
    </source>
</evidence>
<feature type="transmembrane region" description="Helical" evidence="5">
    <location>
        <begin position="382"/>
        <end position="400"/>
    </location>
</feature>
<keyword evidence="2 5" id="KW-0812">Transmembrane</keyword>
<dbReference type="Proteomes" id="UP000178127">
    <property type="component" value="Unassembled WGS sequence"/>
</dbReference>
<dbReference type="PANTHER" id="PTHR37422">
    <property type="entry name" value="TEICHURONIC ACID BIOSYNTHESIS PROTEIN TUAE"/>
    <property type="match status" value="1"/>
</dbReference>
<name>A0A1F4V6F1_UNCKA</name>
<feature type="transmembrane region" description="Helical" evidence="5">
    <location>
        <begin position="197"/>
        <end position="214"/>
    </location>
</feature>
<comment type="subcellular location">
    <subcellularLocation>
        <location evidence="1">Membrane</location>
        <topology evidence="1">Multi-pass membrane protein</topology>
    </subcellularLocation>
</comment>
<evidence type="ECO:0000256" key="1">
    <source>
        <dbReference type="ARBA" id="ARBA00004141"/>
    </source>
</evidence>
<evidence type="ECO:0000256" key="2">
    <source>
        <dbReference type="ARBA" id="ARBA00022692"/>
    </source>
</evidence>
<dbReference type="Pfam" id="PF04932">
    <property type="entry name" value="Wzy_C"/>
    <property type="match status" value="1"/>
</dbReference>
<dbReference type="EMBL" id="MEVD01000022">
    <property type="protein sequence ID" value="OGC52676.1"/>
    <property type="molecule type" value="Genomic_DNA"/>
</dbReference>
<evidence type="ECO:0000313" key="7">
    <source>
        <dbReference type="EMBL" id="OGC52676.1"/>
    </source>
</evidence>
<accession>A0A1F4V6F1</accession>
<evidence type="ECO:0000259" key="6">
    <source>
        <dbReference type="Pfam" id="PF04932"/>
    </source>
</evidence>
<feature type="transmembrane region" description="Helical" evidence="5">
    <location>
        <begin position="131"/>
        <end position="151"/>
    </location>
</feature>
<sequence>MTEKLHRKLFFIIIFLIPLNLGKHFIFRFSYVNGLLSDYLIPTLFVTDLLIVLLLLLWIIDLLINLKPIKLKSNYLSFLFLTLYLASVFLSISNSGRPEPGFYAYLRLILYVLFFIYVINNFDFKRDFKLFLTVVCASVIFQTILSILQWINQGSIFNNYLFFGEQPYTFSTQGIVRENLLGVSKVPPYGTFRHPNVLAAFMSVFLVFIAFTGIKSKVDRRLVAVAFVGGLSVLSISFSRFAIISFAFSVAGYFVISKLKKFGAVLCLLFVLLIILAGISLPAIPFNQFLIEDPSFSIRSDLIKATYKTMGENILFGAGLNNNLVQIKDLLLKNEFLRFIQPVHNIFLLVISETGMFALAFFVLFLYSVLYKLFSVSKYSDPIWKVLLLNFFQLLILGSFDHYFLTIHQTMLIFWLTLGISLKYNLNT</sequence>
<feature type="transmembrane region" description="Helical" evidence="5">
    <location>
        <begin position="346"/>
        <end position="370"/>
    </location>
</feature>
<dbReference type="GO" id="GO:0016020">
    <property type="term" value="C:membrane"/>
    <property type="evidence" value="ECO:0007669"/>
    <property type="project" value="UniProtKB-SubCell"/>
</dbReference>